<evidence type="ECO:0000259" key="1">
    <source>
        <dbReference type="Pfam" id="PF05347"/>
    </source>
</evidence>
<dbReference type="AlphaFoldDB" id="A0A2R6PCR9"/>
<evidence type="ECO:0000313" key="2">
    <source>
        <dbReference type="EMBL" id="PSR89192.1"/>
    </source>
</evidence>
<dbReference type="OMA" id="DAFCENR"/>
<dbReference type="EMBL" id="NKQK01000026">
    <property type="protein sequence ID" value="PSR89192.1"/>
    <property type="molecule type" value="Genomic_DNA"/>
</dbReference>
<accession>A0A2R6PCR9</accession>
<dbReference type="Proteomes" id="UP000241394">
    <property type="component" value="Chromosome LG26"/>
</dbReference>
<dbReference type="OrthoDB" id="275715at2759"/>
<sequence>MTSAVPPPVRSEVLLLFRSLLRTSREFADYNIREYTKRRTIDAFRQNRDLSDPSAVVAAFSDGKSQLEVARRQVIVHSLYAPKVKSVMEIKH</sequence>
<gene>
    <name evidence="2" type="ORF">CEY00_Acc29389</name>
</gene>
<dbReference type="FunCoup" id="A0A2R6PCR9">
    <property type="interactions" value="3737"/>
</dbReference>
<dbReference type="InterPro" id="IPR008011">
    <property type="entry name" value="Complex1_LYR_dom"/>
</dbReference>
<proteinExistence type="predicted"/>
<protein>
    <submittedName>
        <fullName evidence="2">LYR motif-containing protein</fullName>
    </submittedName>
</protein>
<reference evidence="2 3" key="1">
    <citation type="submission" date="2017-07" db="EMBL/GenBank/DDBJ databases">
        <title>An improved, manually edited Actinidia chinensis var. chinensis (kiwifruit) genome highlights the challenges associated with draft genomes and gene prediction in plants.</title>
        <authorList>
            <person name="Pilkington S."/>
            <person name="Crowhurst R."/>
            <person name="Hilario E."/>
            <person name="Nardozza S."/>
            <person name="Fraser L."/>
            <person name="Peng Y."/>
            <person name="Gunaseelan K."/>
            <person name="Simpson R."/>
            <person name="Tahir J."/>
            <person name="Deroles S."/>
            <person name="Templeton K."/>
            <person name="Luo Z."/>
            <person name="Davy M."/>
            <person name="Cheng C."/>
            <person name="Mcneilage M."/>
            <person name="Scaglione D."/>
            <person name="Liu Y."/>
            <person name="Zhang Q."/>
            <person name="Datson P."/>
            <person name="De Silva N."/>
            <person name="Gardiner S."/>
            <person name="Bassett H."/>
            <person name="Chagne D."/>
            <person name="Mccallum J."/>
            <person name="Dzierzon H."/>
            <person name="Deng C."/>
            <person name="Wang Y.-Y."/>
            <person name="Barron N."/>
            <person name="Manako K."/>
            <person name="Bowen J."/>
            <person name="Foster T."/>
            <person name="Erridge Z."/>
            <person name="Tiffin H."/>
            <person name="Waite C."/>
            <person name="Davies K."/>
            <person name="Grierson E."/>
            <person name="Laing W."/>
            <person name="Kirk R."/>
            <person name="Chen X."/>
            <person name="Wood M."/>
            <person name="Montefiori M."/>
            <person name="Brummell D."/>
            <person name="Schwinn K."/>
            <person name="Catanach A."/>
            <person name="Fullerton C."/>
            <person name="Li D."/>
            <person name="Meiyalaghan S."/>
            <person name="Nieuwenhuizen N."/>
            <person name="Read N."/>
            <person name="Prakash R."/>
            <person name="Hunter D."/>
            <person name="Zhang H."/>
            <person name="Mckenzie M."/>
            <person name="Knabel M."/>
            <person name="Harris A."/>
            <person name="Allan A."/>
            <person name="Chen A."/>
            <person name="Janssen B."/>
            <person name="Plunkett B."/>
            <person name="Dwamena C."/>
            <person name="Voogd C."/>
            <person name="Leif D."/>
            <person name="Lafferty D."/>
            <person name="Souleyre E."/>
            <person name="Varkonyi-Gasic E."/>
            <person name="Gambi F."/>
            <person name="Hanley J."/>
            <person name="Yao J.-L."/>
            <person name="Cheung J."/>
            <person name="David K."/>
            <person name="Warren B."/>
            <person name="Marsh K."/>
            <person name="Snowden K."/>
            <person name="Lin-Wang K."/>
            <person name="Brian L."/>
            <person name="Martinez-Sanchez M."/>
            <person name="Wang M."/>
            <person name="Ileperuma N."/>
            <person name="Macnee N."/>
            <person name="Campin R."/>
            <person name="Mcatee P."/>
            <person name="Drummond R."/>
            <person name="Espley R."/>
            <person name="Ireland H."/>
            <person name="Wu R."/>
            <person name="Atkinson R."/>
            <person name="Karunairetnam S."/>
            <person name="Bulley S."/>
            <person name="Chunkath S."/>
            <person name="Hanley Z."/>
            <person name="Storey R."/>
            <person name="Thrimawithana A."/>
            <person name="Thomson S."/>
            <person name="David C."/>
            <person name="Testolin R."/>
        </authorList>
    </citation>
    <scope>NUCLEOTIDE SEQUENCE [LARGE SCALE GENOMIC DNA]</scope>
    <source>
        <strain evidence="3">cv. Red5</strain>
        <tissue evidence="2">Young leaf</tissue>
    </source>
</reference>
<dbReference type="Pfam" id="PF05347">
    <property type="entry name" value="Complex1_LYR"/>
    <property type="match status" value="1"/>
</dbReference>
<dbReference type="STRING" id="1590841.A0A2R6PCR9"/>
<comment type="caution">
    <text evidence="2">The sequence shown here is derived from an EMBL/GenBank/DDBJ whole genome shotgun (WGS) entry which is preliminary data.</text>
</comment>
<dbReference type="GO" id="GO:0016226">
    <property type="term" value="P:iron-sulfur cluster assembly"/>
    <property type="evidence" value="ECO:0007669"/>
    <property type="project" value="InterPro"/>
</dbReference>
<evidence type="ECO:0000313" key="3">
    <source>
        <dbReference type="Proteomes" id="UP000241394"/>
    </source>
</evidence>
<organism evidence="2 3">
    <name type="scientific">Actinidia chinensis var. chinensis</name>
    <name type="common">Chinese soft-hair kiwi</name>
    <dbReference type="NCBI Taxonomy" id="1590841"/>
    <lineage>
        <taxon>Eukaryota</taxon>
        <taxon>Viridiplantae</taxon>
        <taxon>Streptophyta</taxon>
        <taxon>Embryophyta</taxon>
        <taxon>Tracheophyta</taxon>
        <taxon>Spermatophyta</taxon>
        <taxon>Magnoliopsida</taxon>
        <taxon>eudicotyledons</taxon>
        <taxon>Gunneridae</taxon>
        <taxon>Pentapetalae</taxon>
        <taxon>asterids</taxon>
        <taxon>Ericales</taxon>
        <taxon>Actinidiaceae</taxon>
        <taxon>Actinidia</taxon>
    </lineage>
</organism>
<dbReference type="Gramene" id="PSR89192">
    <property type="protein sequence ID" value="PSR89192"/>
    <property type="gene ID" value="CEY00_Acc29389"/>
</dbReference>
<keyword evidence="3" id="KW-1185">Reference proteome</keyword>
<feature type="domain" description="Complex 1 LYR protein" evidence="1">
    <location>
        <begin position="12"/>
        <end position="69"/>
    </location>
</feature>
<reference evidence="3" key="2">
    <citation type="journal article" date="2018" name="BMC Genomics">
        <title>A manually annotated Actinidia chinensis var. chinensis (kiwifruit) genome highlights the challenges associated with draft genomes and gene prediction in plants.</title>
        <authorList>
            <person name="Pilkington S.M."/>
            <person name="Crowhurst R."/>
            <person name="Hilario E."/>
            <person name="Nardozza S."/>
            <person name="Fraser L."/>
            <person name="Peng Y."/>
            <person name="Gunaseelan K."/>
            <person name="Simpson R."/>
            <person name="Tahir J."/>
            <person name="Deroles S.C."/>
            <person name="Templeton K."/>
            <person name="Luo Z."/>
            <person name="Davy M."/>
            <person name="Cheng C."/>
            <person name="McNeilage M."/>
            <person name="Scaglione D."/>
            <person name="Liu Y."/>
            <person name="Zhang Q."/>
            <person name="Datson P."/>
            <person name="De Silva N."/>
            <person name="Gardiner S.E."/>
            <person name="Bassett H."/>
            <person name="Chagne D."/>
            <person name="McCallum J."/>
            <person name="Dzierzon H."/>
            <person name="Deng C."/>
            <person name="Wang Y.Y."/>
            <person name="Barron L."/>
            <person name="Manako K."/>
            <person name="Bowen J."/>
            <person name="Foster T.M."/>
            <person name="Erridge Z.A."/>
            <person name="Tiffin H."/>
            <person name="Waite C.N."/>
            <person name="Davies K.M."/>
            <person name="Grierson E.P."/>
            <person name="Laing W.A."/>
            <person name="Kirk R."/>
            <person name="Chen X."/>
            <person name="Wood M."/>
            <person name="Montefiori M."/>
            <person name="Brummell D.A."/>
            <person name="Schwinn K.E."/>
            <person name="Catanach A."/>
            <person name="Fullerton C."/>
            <person name="Li D."/>
            <person name="Meiyalaghan S."/>
            <person name="Nieuwenhuizen N."/>
            <person name="Read N."/>
            <person name="Prakash R."/>
            <person name="Hunter D."/>
            <person name="Zhang H."/>
            <person name="McKenzie M."/>
            <person name="Knabel M."/>
            <person name="Harris A."/>
            <person name="Allan A.C."/>
            <person name="Gleave A."/>
            <person name="Chen A."/>
            <person name="Janssen B.J."/>
            <person name="Plunkett B."/>
            <person name="Ampomah-Dwamena C."/>
            <person name="Voogd C."/>
            <person name="Leif D."/>
            <person name="Lafferty D."/>
            <person name="Souleyre E.J.F."/>
            <person name="Varkonyi-Gasic E."/>
            <person name="Gambi F."/>
            <person name="Hanley J."/>
            <person name="Yao J.L."/>
            <person name="Cheung J."/>
            <person name="David K.M."/>
            <person name="Warren B."/>
            <person name="Marsh K."/>
            <person name="Snowden K.C."/>
            <person name="Lin-Wang K."/>
            <person name="Brian L."/>
            <person name="Martinez-Sanchez M."/>
            <person name="Wang M."/>
            <person name="Ileperuma N."/>
            <person name="Macnee N."/>
            <person name="Campin R."/>
            <person name="McAtee P."/>
            <person name="Drummond R.S.M."/>
            <person name="Espley R.V."/>
            <person name="Ireland H.S."/>
            <person name="Wu R."/>
            <person name="Atkinson R.G."/>
            <person name="Karunairetnam S."/>
            <person name="Bulley S."/>
            <person name="Chunkath S."/>
            <person name="Hanley Z."/>
            <person name="Storey R."/>
            <person name="Thrimawithana A.H."/>
            <person name="Thomson S."/>
            <person name="David C."/>
            <person name="Testolin R."/>
            <person name="Huang H."/>
            <person name="Hellens R.P."/>
            <person name="Schaffer R.J."/>
        </authorList>
    </citation>
    <scope>NUCLEOTIDE SEQUENCE [LARGE SCALE GENOMIC DNA]</scope>
    <source>
        <strain evidence="3">cv. Red5</strain>
    </source>
</reference>
<dbReference type="InParanoid" id="A0A2R6PCR9"/>
<dbReference type="CDD" id="cd20264">
    <property type="entry name" value="Complex1_LYR_LYRM4"/>
    <property type="match status" value="1"/>
</dbReference>
<name>A0A2R6PCR9_ACTCC</name>
<dbReference type="PANTHER" id="PTHR47158:SF1">
    <property type="entry name" value="OS08G0239000 PROTEIN"/>
    <property type="match status" value="1"/>
</dbReference>
<dbReference type="InterPro" id="IPR045297">
    <property type="entry name" value="Complex1_LYR_LYRM4"/>
</dbReference>
<dbReference type="PANTHER" id="PTHR47158">
    <property type="entry name" value="OS08G0239000 PROTEIN"/>
    <property type="match status" value="1"/>
</dbReference>